<dbReference type="InterPro" id="IPR051396">
    <property type="entry name" value="Bact_Antivir_Def_Nuclease"/>
</dbReference>
<dbReference type="AlphaFoldDB" id="A0A8E1RUP3"/>
<dbReference type="Proteomes" id="UP000071979">
    <property type="component" value="Unassembled WGS sequence"/>
</dbReference>
<dbReference type="InterPro" id="IPR003959">
    <property type="entry name" value="ATPase_AAA_core"/>
</dbReference>
<dbReference type="GO" id="GO:0016887">
    <property type="term" value="F:ATP hydrolysis activity"/>
    <property type="evidence" value="ECO:0007669"/>
    <property type="project" value="InterPro"/>
</dbReference>
<evidence type="ECO:0000259" key="1">
    <source>
        <dbReference type="Pfam" id="PF13304"/>
    </source>
</evidence>
<proteinExistence type="predicted"/>
<dbReference type="Gene3D" id="3.40.50.300">
    <property type="entry name" value="P-loop containing nucleotide triphosphate hydrolases"/>
    <property type="match status" value="1"/>
</dbReference>
<dbReference type="Pfam" id="PF13304">
    <property type="entry name" value="AAA_21"/>
    <property type="match status" value="1"/>
</dbReference>
<protein>
    <recommendedName>
        <fullName evidence="1">ATPase AAA-type core domain-containing protein</fullName>
    </recommendedName>
</protein>
<reference evidence="2 3" key="1">
    <citation type="journal article" date="2016" name="Front. Microbiol.">
        <title>Genomic Resource of Rice Seed Associated Bacteria.</title>
        <authorList>
            <person name="Midha S."/>
            <person name="Bansal K."/>
            <person name="Sharma S."/>
            <person name="Kumar N."/>
            <person name="Patil P.P."/>
            <person name="Chaudhry V."/>
            <person name="Patil P.B."/>
        </authorList>
    </citation>
    <scope>NUCLEOTIDE SEQUENCE [LARGE SCALE GENOMIC DNA]</scope>
    <source>
        <strain evidence="2 3">SA3</strain>
    </source>
</reference>
<comment type="caution">
    <text evidence="2">The sequence shown here is derived from an EMBL/GenBank/DDBJ whole genome shotgun (WGS) entry which is preliminary data.</text>
</comment>
<feature type="domain" description="ATPase AAA-type core" evidence="1">
    <location>
        <begin position="29"/>
        <end position="289"/>
    </location>
</feature>
<sequence>MALRKKRVNQKQISEIIDPSFRVISSIQSQFTEEVNLRRKQITFSLENLKSRIIEKVMIDQKLVTQSKRALQSVSKVMNSPDNNMDGVSYFKKLKDANIDVPEEKVKEHFQLWSELGSKCRTEWNELAKYSSTVSEKDREAQRKAHEKFNATYMTLFSITNIYDRFLSIVEDVENMQNQKDQIWKIFTDYENEVNSYFNGSKSFSLTEDGEFKITSNKRRIKLPDLSSGEKHIITILGRATLSNKNGAVFVADEPELSLHLDWQRKILTSIKKLSPLSQIIVATHSPAIFTKGTNQINLEDCK</sequence>
<dbReference type="PANTHER" id="PTHR43581:SF2">
    <property type="entry name" value="EXCINUCLEASE ATPASE SUBUNIT"/>
    <property type="match status" value="1"/>
</dbReference>
<dbReference type="SUPFAM" id="SSF52540">
    <property type="entry name" value="P-loop containing nucleoside triphosphate hydrolases"/>
    <property type="match status" value="1"/>
</dbReference>
<name>A0A8E1RUP3_9GAMM</name>
<evidence type="ECO:0000313" key="3">
    <source>
        <dbReference type="Proteomes" id="UP000071979"/>
    </source>
</evidence>
<evidence type="ECO:0000313" key="2">
    <source>
        <dbReference type="EMBL" id="KTS65124.1"/>
    </source>
</evidence>
<accession>A0A8E1RUP3</accession>
<dbReference type="InterPro" id="IPR027417">
    <property type="entry name" value="P-loop_NTPase"/>
</dbReference>
<dbReference type="EMBL" id="LDSE01000049">
    <property type="protein sequence ID" value="KTS65124.1"/>
    <property type="molecule type" value="Genomic_DNA"/>
</dbReference>
<dbReference type="GO" id="GO:0005524">
    <property type="term" value="F:ATP binding"/>
    <property type="evidence" value="ECO:0007669"/>
    <property type="project" value="InterPro"/>
</dbReference>
<gene>
    <name evidence="2" type="ORF">SA3R_21585</name>
</gene>
<dbReference type="PANTHER" id="PTHR43581">
    <property type="entry name" value="ATP/GTP PHOSPHATASE"/>
    <property type="match status" value="1"/>
</dbReference>
<organism evidence="2 3">
    <name type="scientific">Pantoea dispersa</name>
    <dbReference type="NCBI Taxonomy" id="59814"/>
    <lineage>
        <taxon>Bacteria</taxon>
        <taxon>Pseudomonadati</taxon>
        <taxon>Pseudomonadota</taxon>
        <taxon>Gammaproteobacteria</taxon>
        <taxon>Enterobacterales</taxon>
        <taxon>Erwiniaceae</taxon>
        <taxon>Pantoea</taxon>
    </lineage>
</organism>